<evidence type="ECO:0000313" key="2">
    <source>
        <dbReference type="EMBL" id="MFC6997388.1"/>
    </source>
</evidence>
<feature type="chain" id="PRO_5045260567" description="DUF922 domain-containing protein" evidence="1">
    <location>
        <begin position="21"/>
        <end position="134"/>
    </location>
</feature>
<evidence type="ECO:0000313" key="3">
    <source>
        <dbReference type="Proteomes" id="UP001596405"/>
    </source>
</evidence>
<gene>
    <name evidence="2" type="ORF">ACFQHR_07110</name>
</gene>
<accession>A0ABW2DM37</accession>
<protein>
    <recommendedName>
        <fullName evidence="4">DUF922 domain-containing protein</fullName>
    </recommendedName>
</protein>
<reference evidence="3" key="1">
    <citation type="journal article" date="2019" name="Int. J. Syst. Evol. Microbiol.">
        <title>The Global Catalogue of Microorganisms (GCM) 10K type strain sequencing project: providing services to taxonomists for standard genome sequencing and annotation.</title>
        <authorList>
            <consortium name="The Broad Institute Genomics Platform"/>
            <consortium name="The Broad Institute Genome Sequencing Center for Infectious Disease"/>
            <person name="Wu L."/>
            <person name="Ma J."/>
        </authorList>
    </citation>
    <scope>NUCLEOTIDE SEQUENCE [LARGE SCALE GENOMIC DNA]</scope>
    <source>
        <strain evidence="3">CGMCC 4.7393</strain>
    </source>
</reference>
<comment type="caution">
    <text evidence="2">The sequence shown here is derived from an EMBL/GenBank/DDBJ whole genome shotgun (WGS) entry which is preliminary data.</text>
</comment>
<dbReference type="RefSeq" id="WP_153042035.1">
    <property type="nucleotide sequence ID" value="NZ_LRML01000001.1"/>
</dbReference>
<dbReference type="EMBL" id="JBHSYQ010000003">
    <property type="protein sequence ID" value="MFC6997388.1"/>
    <property type="molecule type" value="Genomic_DNA"/>
</dbReference>
<evidence type="ECO:0008006" key="4">
    <source>
        <dbReference type="Google" id="ProtNLM"/>
    </source>
</evidence>
<sequence>MKKIGSLLFFLSLFVCSVQAQDLLVYESESKLVWADFKGEPPKFDSAGARISTTIQMKAGKVNIWTGSTTYSAWGIMFPRHSWVKKEYKDDYTLNHEQLHFDISELVAKRLKIFINQQKVNSGKKVATEIFNRY</sequence>
<feature type="signal peptide" evidence="1">
    <location>
        <begin position="1"/>
        <end position="20"/>
    </location>
</feature>
<keyword evidence="1" id="KW-0732">Signal</keyword>
<name>A0ABW2DM37_9BACT</name>
<organism evidence="2 3">
    <name type="scientific">Rufibacter roseus</name>
    <dbReference type="NCBI Taxonomy" id="1567108"/>
    <lineage>
        <taxon>Bacteria</taxon>
        <taxon>Pseudomonadati</taxon>
        <taxon>Bacteroidota</taxon>
        <taxon>Cytophagia</taxon>
        <taxon>Cytophagales</taxon>
        <taxon>Hymenobacteraceae</taxon>
        <taxon>Rufibacter</taxon>
    </lineage>
</organism>
<evidence type="ECO:0000256" key="1">
    <source>
        <dbReference type="SAM" id="SignalP"/>
    </source>
</evidence>
<proteinExistence type="predicted"/>
<dbReference type="Proteomes" id="UP001596405">
    <property type="component" value="Unassembled WGS sequence"/>
</dbReference>
<keyword evidence="3" id="KW-1185">Reference proteome</keyword>